<dbReference type="InterPro" id="IPR010664">
    <property type="entry name" value="LipoPS_assembly_LptC-rel"/>
</dbReference>
<protein>
    <recommendedName>
        <fullName evidence="2">LPS export ABC transporter periplasmic protein LptC</fullName>
    </recommendedName>
</protein>
<evidence type="ECO:0008006" key="2">
    <source>
        <dbReference type="Google" id="ProtNLM"/>
    </source>
</evidence>
<sequence length="177" mass="20411">MAIRIEYLLLLIVLILLLSILGINPTSKEATSSKGDKELEFQKFSLFDIKKDEPAQVVSALKMVKHQNYLDMDEIDLKDENGYRLLSKKAIYEEDYVYMDQGVNVIRDDGLKFTTKSLNYNVETKDVKTVHPFRLEFNSSIILGDNLELNTETKKVKADHIEASIYFIPQKRSTTQE</sequence>
<name>A0A6S6SIM1_9BACT</name>
<evidence type="ECO:0000313" key="1">
    <source>
        <dbReference type="EMBL" id="CAA6806008.1"/>
    </source>
</evidence>
<dbReference type="AlphaFoldDB" id="A0A6S6SIM1"/>
<accession>A0A6S6SIM1</accession>
<dbReference type="Pfam" id="PF06835">
    <property type="entry name" value="LptC"/>
    <property type="match status" value="1"/>
</dbReference>
<dbReference type="Gene3D" id="2.60.450.10">
    <property type="entry name" value="Lipopolysaccharide (LPS) transport protein A like domain"/>
    <property type="match status" value="1"/>
</dbReference>
<organism evidence="1">
    <name type="scientific">uncultured Sulfurovum sp</name>
    <dbReference type="NCBI Taxonomy" id="269237"/>
    <lineage>
        <taxon>Bacteria</taxon>
        <taxon>Pseudomonadati</taxon>
        <taxon>Campylobacterota</taxon>
        <taxon>Epsilonproteobacteria</taxon>
        <taxon>Campylobacterales</taxon>
        <taxon>Sulfurovaceae</taxon>
        <taxon>Sulfurovum</taxon>
        <taxon>environmental samples</taxon>
    </lineage>
</organism>
<gene>
    <name evidence="1" type="ORF">HELGO_WM3975</name>
</gene>
<proteinExistence type="predicted"/>
<dbReference type="EMBL" id="CACVAP010000047">
    <property type="protein sequence ID" value="CAA6806008.1"/>
    <property type="molecule type" value="Genomic_DNA"/>
</dbReference>
<reference evidence="1" key="1">
    <citation type="submission" date="2020-01" db="EMBL/GenBank/DDBJ databases">
        <authorList>
            <person name="Meier V. D."/>
            <person name="Meier V D."/>
        </authorList>
    </citation>
    <scope>NUCLEOTIDE SEQUENCE</scope>
    <source>
        <strain evidence="1">HLG_WM_MAG_06</strain>
    </source>
</reference>